<gene>
    <name evidence="3" type="ORF">X474_11350</name>
</gene>
<dbReference type="Pfam" id="PF00581">
    <property type="entry name" value="Rhodanese"/>
    <property type="match status" value="1"/>
</dbReference>
<feature type="signal peptide" evidence="1">
    <location>
        <begin position="1"/>
        <end position="23"/>
    </location>
</feature>
<dbReference type="SMART" id="SM00450">
    <property type="entry name" value="RHOD"/>
    <property type="match status" value="1"/>
</dbReference>
<dbReference type="InterPro" id="IPR001763">
    <property type="entry name" value="Rhodanese-like_dom"/>
</dbReference>
<keyword evidence="1" id="KW-0732">Signal</keyword>
<dbReference type="EMBL" id="AZAC01000014">
    <property type="protein sequence ID" value="KIX13854.1"/>
    <property type="molecule type" value="Genomic_DNA"/>
</dbReference>
<dbReference type="PROSITE" id="PS50206">
    <property type="entry name" value="RHODANESE_3"/>
    <property type="match status" value="1"/>
</dbReference>
<dbReference type="AlphaFoldDB" id="A0A0D2J6Q7"/>
<dbReference type="PANTHER" id="PTHR44542">
    <property type="entry name" value="THIOSULFATE SULFURTRANSFERASE 18"/>
    <property type="match status" value="1"/>
</dbReference>
<name>A0A0D2J6Q7_9BACT</name>
<proteinExistence type="predicted"/>
<evidence type="ECO:0000256" key="1">
    <source>
        <dbReference type="SAM" id="SignalP"/>
    </source>
</evidence>
<evidence type="ECO:0000259" key="2">
    <source>
        <dbReference type="PROSITE" id="PS50206"/>
    </source>
</evidence>
<comment type="caution">
    <text evidence="3">The sequence shown here is derived from an EMBL/GenBank/DDBJ whole genome shotgun (WGS) entry which is preliminary data.</text>
</comment>
<dbReference type="GO" id="GO:0003824">
    <property type="term" value="F:catalytic activity"/>
    <property type="evidence" value="ECO:0007669"/>
    <property type="project" value="InterPro"/>
</dbReference>
<dbReference type="Proteomes" id="UP000032233">
    <property type="component" value="Unassembled WGS sequence"/>
</dbReference>
<protein>
    <recommendedName>
        <fullName evidence="2">Rhodanese domain-containing protein</fullName>
    </recommendedName>
</protein>
<reference evidence="3 4" key="1">
    <citation type="submission" date="2013-11" db="EMBL/GenBank/DDBJ databases">
        <title>Metagenomic analysis of a methanogenic consortium involved in long chain n-alkane degradation.</title>
        <authorList>
            <person name="Davidova I.A."/>
            <person name="Callaghan A.V."/>
            <person name="Wawrik B."/>
            <person name="Pruitt S."/>
            <person name="Marks C."/>
            <person name="Duncan K.E."/>
            <person name="Suflita J.M."/>
        </authorList>
    </citation>
    <scope>NUCLEOTIDE SEQUENCE [LARGE SCALE GENOMIC DNA]</scope>
    <source>
        <strain evidence="3 4">SPR</strain>
    </source>
</reference>
<evidence type="ECO:0000313" key="4">
    <source>
        <dbReference type="Proteomes" id="UP000032233"/>
    </source>
</evidence>
<dbReference type="OrthoDB" id="7835227at2"/>
<dbReference type="Gene3D" id="3.40.250.10">
    <property type="entry name" value="Rhodanese-like domain"/>
    <property type="match status" value="1"/>
</dbReference>
<dbReference type="RefSeq" id="WP_044348670.1">
    <property type="nucleotide sequence ID" value="NZ_AZAC01000014.1"/>
</dbReference>
<feature type="domain" description="Rhodanese" evidence="2">
    <location>
        <begin position="44"/>
        <end position="162"/>
    </location>
</feature>
<organism evidence="3 4">
    <name type="scientific">Dethiosulfatarculus sandiegensis</name>
    <dbReference type="NCBI Taxonomy" id="1429043"/>
    <lineage>
        <taxon>Bacteria</taxon>
        <taxon>Pseudomonadati</taxon>
        <taxon>Thermodesulfobacteriota</taxon>
        <taxon>Desulfarculia</taxon>
        <taxon>Desulfarculales</taxon>
        <taxon>Desulfarculaceae</taxon>
        <taxon>Dethiosulfatarculus</taxon>
    </lineage>
</organism>
<sequence length="211" mass="23863">MLQRFLLTALAFLMLFHPGSALAKDAKKARNISVLEAIQMLEQDSRATFLLDVRTRWEYTLLGHPPKAYNIPWRFATTDFQVKGGPYQGGNAPYTGYQLSGAVNPDFVGVAKSLFKPEDKLIIISTKGDQGAEAADALVKADFKHVFNTVHGFFGDELALEDQKNLAEKFSPYWQRPGRLNGWVYWGLPVSHRIDPRYVYPPDLKKMQSQK</sequence>
<dbReference type="InterPro" id="IPR044684">
    <property type="entry name" value="STR17/STR18/HARC1-like"/>
</dbReference>
<keyword evidence="4" id="KW-1185">Reference proteome</keyword>
<feature type="chain" id="PRO_5002245126" description="Rhodanese domain-containing protein" evidence="1">
    <location>
        <begin position="24"/>
        <end position="211"/>
    </location>
</feature>
<accession>A0A0D2J6Q7</accession>
<dbReference type="InParanoid" id="A0A0D2J6Q7"/>
<evidence type="ECO:0000313" key="3">
    <source>
        <dbReference type="EMBL" id="KIX13854.1"/>
    </source>
</evidence>
<dbReference type="STRING" id="1429043.X474_11350"/>
<dbReference type="InterPro" id="IPR036873">
    <property type="entry name" value="Rhodanese-like_dom_sf"/>
</dbReference>
<dbReference type="SUPFAM" id="SSF52821">
    <property type="entry name" value="Rhodanese/Cell cycle control phosphatase"/>
    <property type="match status" value="1"/>
</dbReference>
<dbReference type="PANTHER" id="PTHR44542:SF14">
    <property type="entry name" value="PROTEIN HIGH ARSENIC CONTENT 1, MITOCHONDRIAL-RELATED"/>
    <property type="match status" value="1"/>
</dbReference>